<dbReference type="Gene3D" id="3.10.620.30">
    <property type="match status" value="1"/>
</dbReference>
<evidence type="ECO:0000259" key="3">
    <source>
        <dbReference type="SMART" id="SM00460"/>
    </source>
</evidence>
<dbReference type="Proteomes" id="UP000228945">
    <property type="component" value="Chromosome"/>
</dbReference>
<evidence type="ECO:0000313" key="4">
    <source>
        <dbReference type="EMBL" id="ATQ41913.1"/>
    </source>
</evidence>
<organism evidence="4 5">
    <name type="scientific">Caulobacter mirabilis</name>
    <dbReference type="NCBI Taxonomy" id="69666"/>
    <lineage>
        <taxon>Bacteria</taxon>
        <taxon>Pseudomonadati</taxon>
        <taxon>Pseudomonadota</taxon>
        <taxon>Alphaproteobacteria</taxon>
        <taxon>Caulobacterales</taxon>
        <taxon>Caulobacteraceae</taxon>
        <taxon>Caulobacter</taxon>
    </lineage>
</organism>
<feature type="chain" id="PRO_5013541275" description="Transglutaminase-like domain-containing protein" evidence="2">
    <location>
        <begin position="21"/>
        <end position="482"/>
    </location>
</feature>
<reference evidence="4 5" key="1">
    <citation type="submission" date="2017-10" db="EMBL/GenBank/DDBJ databases">
        <title>Genome sequence of Caulobacter mirabilis FWC38.</title>
        <authorList>
            <person name="Fiebig A."/>
            <person name="Crosson S."/>
        </authorList>
    </citation>
    <scope>NUCLEOTIDE SEQUENCE [LARGE SCALE GENOMIC DNA]</scope>
    <source>
        <strain evidence="4 5">FWC 38</strain>
    </source>
</reference>
<accession>A0A2D2AV91</accession>
<feature type="signal peptide" evidence="2">
    <location>
        <begin position="1"/>
        <end position="20"/>
    </location>
</feature>
<dbReference type="OrthoDB" id="9804872at2"/>
<dbReference type="SUPFAM" id="SSF54001">
    <property type="entry name" value="Cysteine proteinases"/>
    <property type="match status" value="1"/>
</dbReference>
<protein>
    <recommendedName>
        <fullName evidence="3">Transglutaminase-like domain-containing protein</fullName>
    </recommendedName>
</protein>
<keyword evidence="2" id="KW-0732">Signal</keyword>
<evidence type="ECO:0000256" key="1">
    <source>
        <dbReference type="SAM" id="MobiDB-lite"/>
    </source>
</evidence>
<dbReference type="PANTHER" id="PTHR33490">
    <property type="entry name" value="BLR5614 PROTEIN-RELATED"/>
    <property type="match status" value="1"/>
</dbReference>
<dbReference type="PROSITE" id="PS51257">
    <property type="entry name" value="PROKAR_LIPOPROTEIN"/>
    <property type="match status" value="1"/>
</dbReference>
<dbReference type="EMBL" id="CP024201">
    <property type="protein sequence ID" value="ATQ41913.1"/>
    <property type="molecule type" value="Genomic_DNA"/>
</dbReference>
<evidence type="ECO:0000256" key="2">
    <source>
        <dbReference type="SAM" id="SignalP"/>
    </source>
</evidence>
<evidence type="ECO:0000313" key="5">
    <source>
        <dbReference type="Proteomes" id="UP000228945"/>
    </source>
</evidence>
<feature type="compositionally biased region" description="Basic and acidic residues" evidence="1">
    <location>
        <begin position="79"/>
        <end position="90"/>
    </location>
</feature>
<feature type="region of interest" description="Disordered" evidence="1">
    <location>
        <begin position="66"/>
        <end position="97"/>
    </location>
</feature>
<dbReference type="InterPro" id="IPR002931">
    <property type="entry name" value="Transglutaminase-like"/>
</dbReference>
<dbReference type="AlphaFoldDB" id="A0A2D2AV91"/>
<name>A0A2D2AV91_9CAUL</name>
<dbReference type="RefSeq" id="WP_099621170.1">
    <property type="nucleotide sequence ID" value="NZ_CP024201.1"/>
</dbReference>
<dbReference type="SMART" id="SM00460">
    <property type="entry name" value="TGc"/>
    <property type="match status" value="1"/>
</dbReference>
<keyword evidence="5" id="KW-1185">Reference proteome</keyword>
<gene>
    <name evidence="4" type="ORF">CSW64_05545</name>
</gene>
<proteinExistence type="predicted"/>
<sequence>MKPAWISLSGILFACAAAQAAAATAPSHWYVITTGDGQVIGHASRTVTPTSDGREVMDARRVSLAQQGGPPKEAVQKTLRREDARGRVRSVESTAQTGKDETRVEALIVGDEARITWTSALDRRTAVTRLPASVRFDGGEALLRTWDPPTRPQLTFDSFDLGAGAVEQVVVEVAPGAARDAEGRLPVLRRTYDGETLVGVARLLVNRDGEIVSTTQAMLGAAITFRLTDEKTALARPMPYWPLGDTMIKSPFRIPPSATKSHIRYRFGFRDGVAFTPPRTGEQRVASTASGVEIDICDACGPGLPSDPAALAEARRPTAWLQSDHPRLKAIAAPIARMSISDTAKMERLRRKAARYLTQVDFSGHYSALETLSRRRGDCTEAAVLLAALGRSAGIPTRVVNGLVYSRERYHGVSHAFMPHSWTVAYVDGEWRSFDLALDAFDNTHIALTVGDGDPRSLLAAGQLASLLVWQGMVEVRTPPAS</sequence>
<dbReference type="Pfam" id="PF01841">
    <property type="entry name" value="Transglut_core"/>
    <property type="match status" value="1"/>
</dbReference>
<dbReference type="InterPro" id="IPR038765">
    <property type="entry name" value="Papain-like_cys_pep_sf"/>
</dbReference>
<feature type="domain" description="Transglutaminase-like" evidence="3">
    <location>
        <begin position="371"/>
        <end position="438"/>
    </location>
</feature>
<dbReference type="PANTHER" id="PTHR33490:SF3">
    <property type="entry name" value="CONSERVED INTEGRAL MEMBRANE PROTEIN"/>
    <property type="match status" value="1"/>
</dbReference>
<dbReference type="KEGG" id="cmb:CSW64_05545"/>